<proteinExistence type="predicted"/>
<evidence type="ECO:0000313" key="2">
    <source>
        <dbReference type="Proteomes" id="UP001158961"/>
    </source>
</evidence>
<dbReference type="Proteomes" id="UP001158961">
    <property type="component" value="Plasmid P1"/>
</dbReference>
<sequence length="52" mass="6186">MREGVRQPKLNTILREERGRHRFWIRVADPLPPDNYLFSQLVETGLVTVFFS</sequence>
<accession>A0AAN2FJS0</accession>
<name>A0AAN2FJS0_ENTAG</name>
<geneLocation type="plasmid" evidence="1 2">
    <name>P1</name>
</geneLocation>
<dbReference type="EMBL" id="OW970316">
    <property type="protein sequence ID" value="CAH6363457.1"/>
    <property type="molecule type" value="Genomic_DNA"/>
</dbReference>
<keyword evidence="1" id="KW-0614">Plasmid</keyword>
<evidence type="ECO:0000313" key="1">
    <source>
        <dbReference type="EMBL" id="CAH6363457.1"/>
    </source>
</evidence>
<dbReference type="AlphaFoldDB" id="A0AAN2FJS0"/>
<reference evidence="1" key="1">
    <citation type="submission" date="2022-05" db="EMBL/GenBank/DDBJ databases">
        <authorList>
            <person name="Pothier F. J."/>
        </authorList>
    </citation>
    <scope>NUCLEOTIDE SEQUENCE</scope>
    <source>
        <strain evidence="1">DAPP-PG734</strain>
        <plasmid evidence="1">P1</plasmid>
    </source>
</reference>
<organism evidence="1 2">
    <name type="scientific">Enterobacter agglomerans</name>
    <name type="common">Erwinia herbicola</name>
    <name type="synonym">Pantoea agglomerans</name>
    <dbReference type="NCBI Taxonomy" id="549"/>
    <lineage>
        <taxon>Bacteria</taxon>
        <taxon>Pseudomonadati</taxon>
        <taxon>Pseudomonadota</taxon>
        <taxon>Gammaproteobacteria</taxon>
        <taxon>Enterobacterales</taxon>
        <taxon>Erwiniaceae</taxon>
        <taxon>Pantoea</taxon>
        <taxon>Pantoea agglomerans group</taxon>
    </lineage>
</organism>
<protein>
    <submittedName>
        <fullName evidence="1">Uncharacterized protein</fullName>
    </submittedName>
</protein>
<gene>
    <name evidence="1" type="ORF">DAPPPG734_21710</name>
</gene>